<evidence type="ECO:0000256" key="1">
    <source>
        <dbReference type="SAM" id="MobiDB-lite"/>
    </source>
</evidence>
<dbReference type="EMBL" id="GBRH01257279">
    <property type="protein sequence ID" value="JAD40616.1"/>
    <property type="molecule type" value="Transcribed_RNA"/>
</dbReference>
<protein>
    <submittedName>
        <fullName evidence="2">Uncharacterized protein</fullName>
    </submittedName>
</protein>
<evidence type="ECO:0000313" key="2">
    <source>
        <dbReference type="EMBL" id="JAD40616.1"/>
    </source>
</evidence>
<name>A0A0A8ZPC1_ARUDO</name>
<sequence length="91" mass="10201">MARRASSYTLEDPEQPHIVGRPGNRSRTRVGSILLSATMMAHERPLRPGKTSPTIISTRIPCRPPQNPLLLTTTTKPRPRRRHGDLGHHLP</sequence>
<organism evidence="2">
    <name type="scientific">Arundo donax</name>
    <name type="common">Giant reed</name>
    <name type="synonym">Donax arundinaceus</name>
    <dbReference type="NCBI Taxonomy" id="35708"/>
    <lineage>
        <taxon>Eukaryota</taxon>
        <taxon>Viridiplantae</taxon>
        <taxon>Streptophyta</taxon>
        <taxon>Embryophyta</taxon>
        <taxon>Tracheophyta</taxon>
        <taxon>Spermatophyta</taxon>
        <taxon>Magnoliopsida</taxon>
        <taxon>Liliopsida</taxon>
        <taxon>Poales</taxon>
        <taxon>Poaceae</taxon>
        <taxon>PACMAD clade</taxon>
        <taxon>Arundinoideae</taxon>
        <taxon>Arundineae</taxon>
        <taxon>Arundo</taxon>
    </lineage>
</organism>
<feature type="region of interest" description="Disordered" evidence="1">
    <location>
        <begin position="43"/>
        <end position="91"/>
    </location>
</feature>
<dbReference type="AlphaFoldDB" id="A0A0A8ZPC1"/>
<proteinExistence type="predicted"/>
<feature type="region of interest" description="Disordered" evidence="1">
    <location>
        <begin position="1"/>
        <end position="26"/>
    </location>
</feature>
<accession>A0A0A8ZPC1</accession>
<reference evidence="2" key="1">
    <citation type="submission" date="2014-09" db="EMBL/GenBank/DDBJ databases">
        <authorList>
            <person name="Magalhaes I.L.F."/>
            <person name="Oliveira U."/>
            <person name="Santos F.R."/>
            <person name="Vidigal T.H.D.A."/>
            <person name="Brescovit A.D."/>
            <person name="Santos A.J."/>
        </authorList>
    </citation>
    <scope>NUCLEOTIDE SEQUENCE</scope>
    <source>
        <tissue evidence="2">Shoot tissue taken approximately 20 cm above the soil surface</tissue>
    </source>
</reference>
<reference evidence="2" key="2">
    <citation type="journal article" date="2015" name="Data Brief">
        <title>Shoot transcriptome of the giant reed, Arundo donax.</title>
        <authorList>
            <person name="Barrero R.A."/>
            <person name="Guerrero F.D."/>
            <person name="Moolhuijzen P."/>
            <person name="Goolsby J.A."/>
            <person name="Tidwell J."/>
            <person name="Bellgard S.E."/>
            <person name="Bellgard M.I."/>
        </authorList>
    </citation>
    <scope>NUCLEOTIDE SEQUENCE</scope>
    <source>
        <tissue evidence="2">Shoot tissue taken approximately 20 cm above the soil surface</tissue>
    </source>
</reference>